<organism evidence="1 2">
    <name type="scientific">Batillaria attramentaria</name>
    <dbReference type="NCBI Taxonomy" id="370345"/>
    <lineage>
        <taxon>Eukaryota</taxon>
        <taxon>Metazoa</taxon>
        <taxon>Spiralia</taxon>
        <taxon>Lophotrochozoa</taxon>
        <taxon>Mollusca</taxon>
        <taxon>Gastropoda</taxon>
        <taxon>Caenogastropoda</taxon>
        <taxon>Sorbeoconcha</taxon>
        <taxon>Cerithioidea</taxon>
        <taxon>Batillariidae</taxon>
        <taxon>Batillaria</taxon>
    </lineage>
</organism>
<evidence type="ECO:0000313" key="2">
    <source>
        <dbReference type="Proteomes" id="UP001519460"/>
    </source>
</evidence>
<sequence>CDAYGQLTETSLKLHVAERLLSDDINSPSTEWLRDPLCSLSHILSMRGMLPDSCECQRDVTVRHIRGRTHGLVHALRE</sequence>
<reference evidence="1 2" key="1">
    <citation type="journal article" date="2023" name="Sci. Data">
        <title>Genome assembly of the Korean intertidal mud-creeper Batillaria attramentaria.</title>
        <authorList>
            <person name="Patra A.K."/>
            <person name="Ho P.T."/>
            <person name="Jun S."/>
            <person name="Lee S.J."/>
            <person name="Kim Y."/>
            <person name="Won Y.J."/>
        </authorList>
    </citation>
    <scope>NUCLEOTIDE SEQUENCE [LARGE SCALE GENOMIC DNA]</scope>
    <source>
        <strain evidence="1">Wonlab-2016</strain>
    </source>
</reference>
<feature type="non-terminal residue" evidence="1">
    <location>
        <position position="78"/>
    </location>
</feature>
<feature type="non-terminal residue" evidence="1">
    <location>
        <position position="1"/>
    </location>
</feature>
<dbReference type="EMBL" id="JACVVK020000408">
    <property type="protein sequence ID" value="KAK7475368.1"/>
    <property type="molecule type" value="Genomic_DNA"/>
</dbReference>
<dbReference type="AlphaFoldDB" id="A0ABD0JKR1"/>
<proteinExistence type="predicted"/>
<gene>
    <name evidence="1" type="ORF">BaRGS_00033386</name>
</gene>
<name>A0ABD0JKR1_9CAEN</name>
<dbReference type="Proteomes" id="UP001519460">
    <property type="component" value="Unassembled WGS sequence"/>
</dbReference>
<evidence type="ECO:0000313" key="1">
    <source>
        <dbReference type="EMBL" id="KAK7475368.1"/>
    </source>
</evidence>
<comment type="caution">
    <text evidence="1">The sequence shown here is derived from an EMBL/GenBank/DDBJ whole genome shotgun (WGS) entry which is preliminary data.</text>
</comment>
<accession>A0ABD0JKR1</accession>
<keyword evidence="2" id="KW-1185">Reference proteome</keyword>
<protein>
    <submittedName>
        <fullName evidence="1">Uncharacterized protein</fullName>
    </submittedName>
</protein>